<keyword evidence="1" id="KW-0732">Signal</keyword>
<accession>A0A929FAC1</accession>
<reference evidence="2" key="1">
    <citation type="submission" date="2020-10" db="EMBL/GenBank/DDBJ databases">
        <authorList>
            <person name="Castelo-Branco R."/>
            <person name="Eusebio N."/>
            <person name="Adriana R."/>
            <person name="Vieira A."/>
            <person name="Brugerolle De Fraissinette N."/>
            <person name="Rezende De Castro R."/>
            <person name="Schneider M.P."/>
            <person name="Vasconcelos V."/>
            <person name="Leao P.N."/>
        </authorList>
    </citation>
    <scope>NUCLEOTIDE SEQUENCE</scope>
    <source>
        <strain evidence="2">LEGE 11479</strain>
    </source>
</reference>
<dbReference type="PROSITE" id="PS51257">
    <property type="entry name" value="PROKAR_LIPOPROTEIN"/>
    <property type="match status" value="1"/>
</dbReference>
<feature type="signal peptide" evidence="1">
    <location>
        <begin position="1"/>
        <end position="26"/>
    </location>
</feature>
<dbReference type="Proteomes" id="UP000615026">
    <property type="component" value="Unassembled WGS sequence"/>
</dbReference>
<evidence type="ECO:0000256" key="1">
    <source>
        <dbReference type="SAM" id="SignalP"/>
    </source>
</evidence>
<keyword evidence="3" id="KW-1185">Reference proteome</keyword>
<feature type="chain" id="PRO_5037802121" evidence="1">
    <location>
        <begin position="27"/>
        <end position="120"/>
    </location>
</feature>
<protein>
    <submittedName>
        <fullName evidence="2">Uncharacterized protein</fullName>
    </submittedName>
</protein>
<evidence type="ECO:0000313" key="2">
    <source>
        <dbReference type="EMBL" id="MBE9069876.1"/>
    </source>
</evidence>
<sequence length="120" mass="13542">MSLARFSSFLAAIVIGFVACVSPVSADSRDSIPNTPNIDAIFQVEPDFFDRGREQFELEIENLMQNQLDNSDVPILTIDESVLLDTEAFELLEKPPMSPDVRFQLKRILGNRRVEYSPPP</sequence>
<dbReference type="AlphaFoldDB" id="A0A929FAC1"/>
<dbReference type="EMBL" id="JADEXP010000335">
    <property type="protein sequence ID" value="MBE9069876.1"/>
    <property type="molecule type" value="Genomic_DNA"/>
</dbReference>
<comment type="caution">
    <text evidence="2">The sequence shown here is derived from an EMBL/GenBank/DDBJ whole genome shotgun (WGS) entry which is preliminary data.</text>
</comment>
<proteinExistence type="predicted"/>
<evidence type="ECO:0000313" key="3">
    <source>
        <dbReference type="Proteomes" id="UP000615026"/>
    </source>
</evidence>
<organism evidence="2 3">
    <name type="scientific">Leptolyngbya cf. ectocarpi LEGE 11479</name>
    <dbReference type="NCBI Taxonomy" id="1828722"/>
    <lineage>
        <taxon>Bacteria</taxon>
        <taxon>Bacillati</taxon>
        <taxon>Cyanobacteriota</taxon>
        <taxon>Cyanophyceae</taxon>
        <taxon>Leptolyngbyales</taxon>
        <taxon>Leptolyngbyaceae</taxon>
        <taxon>Leptolyngbya group</taxon>
        <taxon>Leptolyngbya</taxon>
    </lineage>
</organism>
<name>A0A929FAC1_LEPEC</name>
<dbReference type="RefSeq" id="WP_193995764.1">
    <property type="nucleotide sequence ID" value="NZ_JADEXP010000335.1"/>
</dbReference>
<gene>
    <name evidence="2" type="ORF">IQ260_24855</name>
</gene>